<evidence type="ECO:0000256" key="1">
    <source>
        <dbReference type="ARBA" id="ARBA00001286"/>
    </source>
</evidence>
<protein>
    <recommendedName>
        <fullName evidence="9">Methylated-DNA--protein-cysteine methyltransferase</fullName>
        <ecNumber evidence="9">2.1.1.63</ecNumber>
    </recommendedName>
    <alternativeName>
        <fullName evidence="9">6-O-methylguanine-DNA methyltransferase</fullName>
        <shortName evidence="9">MGMT</shortName>
    </alternativeName>
    <alternativeName>
        <fullName evidence="9">O-6-methylguanine-DNA-alkyltransferase</fullName>
    </alternativeName>
</protein>
<gene>
    <name evidence="12" type="ORF">V5R04_12315</name>
</gene>
<dbReference type="InterPro" id="IPR001497">
    <property type="entry name" value="MethylDNA_cys_MeTrfase_AS"/>
</dbReference>
<dbReference type="Pfam" id="PF02870">
    <property type="entry name" value="Methyltransf_1N"/>
    <property type="match status" value="1"/>
</dbReference>
<keyword evidence="7 9" id="KW-0234">DNA repair</keyword>
<dbReference type="InterPro" id="IPR008332">
    <property type="entry name" value="MethylG_MeTrfase_N"/>
</dbReference>
<dbReference type="PROSITE" id="PS00374">
    <property type="entry name" value="MGMT"/>
    <property type="match status" value="1"/>
</dbReference>
<keyword evidence="6 9" id="KW-0227">DNA damage</keyword>
<comment type="subcellular location">
    <subcellularLocation>
        <location evidence="9">Cytoplasm</location>
    </subcellularLocation>
</comment>
<evidence type="ECO:0000256" key="7">
    <source>
        <dbReference type="ARBA" id="ARBA00023204"/>
    </source>
</evidence>
<dbReference type="GO" id="GO:0005737">
    <property type="term" value="C:cytoplasm"/>
    <property type="evidence" value="ECO:0007669"/>
    <property type="project" value="UniProtKB-SubCell"/>
</dbReference>
<evidence type="ECO:0000256" key="8">
    <source>
        <dbReference type="ARBA" id="ARBA00049348"/>
    </source>
</evidence>
<dbReference type="HAMAP" id="MF_00772">
    <property type="entry name" value="OGT"/>
    <property type="match status" value="1"/>
</dbReference>
<evidence type="ECO:0000256" key="5">
    <source>
        <dbReference type="ARBA" id="ARBA00022679"/>
    </source>
</evidence>
<dbReference type="InterPro" id="IPR036631">
    <property type="entry name" value="MGMT_N_sf"/>
</dbReference>
<dbReference type="Gene3D" id="3.30.160.70">
    <property type="entry name" value="Methylated DNA-protein cysteine methyltransferase domain"/>
    <property type="match status" value="1"/>
</dbReference>
<evidence type="ECO:0000256" key="3">
    <source>
        <dbReference type="ARBA" id="ARBA00022490"/>
    </source>
</evidence>
<proteinExistence type="inferred from homology"/>
<evidence type="ECO:0000256" key="6">
    <source>
        <dbReference type="ARBA" id="ARBA00022763"/>
    </source>
</evidence>
<feature type="domain" description="Methylguanine DNA methyltransferase ribonuclease-like" evidence="11">
    <location>
        <begin position="38"/>
        <end position="112"/>
    </location>
</feature>
<dbReference type="InterPro" id="IPR014048">
    <property type="entry name" value="MethylDNA_cys_MeTrfase_DNA-bd"/>
</dbReference>
<evidence type="ECO:0000256" key="9">
    <source>
        <dbReference type="HAMAP-Rule" id="MF_00772"/>
    </source>
</evidence>
<accession>A0AAU7DS17</accession>
<comment type="catalytic activity">
    <reaction evidence="1 9">
        <text>a 4-O-methyl-thymidine in DNA + L-cysteinyl-[protein] = a thymidine in DNA + S-methyl-L-cysteinyl-[protein]</text>
        <dbReference type="Rhea" id="RHEA:53428"/>
        <dbReference type="Rhea" id="RHEA-COMP:10131"/>
        <dbReference type="Rhea" id="RHEA-COMP:10132"/>
        <dbReference type="Rhea" id="RHEA-COMP:13555"/>
        <dbReference type="Rhea" id="RHEA-COMP:13556"/>
        <dbReference type="ChEBI" id="CHEBI:29950"/>
        <dbReference type="ChEBI" id="CHEBI:82612"/>
        <dbReference type="ChEBI" id="CHEBI:137386"/>
        <dbReference type="ChEBI" id="CHEBI:137387"/>
        <dbReference type="EC" id="2.1.1.63"/>
    </reaction>
</comment>
<keyword evidence="3 9" id="KW-0963">Cytoplasm</keyword>
<dbReference type="NCBIfam" id="TIGR00589">
    <property type="entry name" value="ogt"/>
    <property type="match status" value="1"/>
</dbReference>
<evidence type="ECO:0000259" key="11">
    <source>
        <dbReference type="Pfam" id="PF02870"/>
    </source>
</evidence>
<organism evidence="12">
    <name type="scientific">Jonesiaceae bacterium BS-20</name>
    <dbReference type="NCBI Taxonomy" id="3120821"/>
    <lineage>
        <taxon>Bacteria</taxon>
        <taxon>Bacillati</taxon>
        <taxon>Actinomycetota</taxon>
        <taxon>Actinomycetes</taxon>
        <taxon>Micrococcales</taxon>
        <taxon>Jonesiaceae</taxon>
    </lineage>
</organism>
<evidence type="ECO:0000256" key="4">
    <source>
        <dbReference type="ARBA" id="ARBA00022603"/>
    </source>
</evidence>
<dbReference type="EMBL" id="CP146203">
    <property type="protein sequence ID" value="XBH20992.1"/>
    <property type="molecule type" value="Genomic_DNA"/>
</dbReference>
<dbReference type="Gene3D" id="1.10.10.10">
    <property type="entry name" value="Winged helix-like DNA-binding domain superfamily/Winged helix DNA-binding domain"/>
    <property type="match status" value="1"/>
</dbReference>
<dbReference type="CDD" id="cd06445">
    <property type="entry name" value="ATase"/>
    <property type="match status" value="1"/>
</dbReference>
<dbReference type="InterPro" id="IPR023546">
    <property type="entry name" value="MGMT"/>
</dbReference>
<dbReference type="GO" id="GO:0006307">
    <property type="term" value="P:DNA alkylation repair"/>
    <property type="evidence" value="ECO:0007669"/>
    <property type="project" value="UniProtKB-UniRule"/>
</dbReference>
<evidence type="ECO:0000313" key="12">
    <source>
        <dbReference type="EMBL" id="XBH20992.1"/>
    </source>
</evidence>
<comment type="function">
    <text evidence="9">Involved in the cellular defense against the biological effects of O6-methylguanine (O6-MeG) and O4-methylthymine (O4-MeT) in DNA. Repairs the methylated nucleobase in DNA by stoichiometrically transferring the methyl group to a cysteine residue in the enzyme. This is a suicide reaction: the enzyme is irreversibly inactivated.</text>
</comment>
<name>A0AAU7DS17_9MICO</name>
<feature type="domain" description="Methylated-DNA-[protein]-cysteine S-methyltransferase DNA binding" evidence="10">
    <location>
        <begin position="119"/>
        <end position="197"/>
    </location>
</feature>
<comment type="miscellaneous">
    <text evidence="9">This enzyme catalyzes only one turnover and therefore is not strictly catalytic. According to one definition, an enzyme is a biocatalyst that acts repeatedly and over many reaction cycles.</text>
</comment>
<evidence type="ECO:0000256" key="2">
    <source>
        <dbReference type="ARBA" id="ARBA00008711"/>
    </source>
</evidence>
<dbReference type="SUPFAM" id="SSF46767">
    <property type="entry name" value="Methylated DNA-protein cysteine methyltransferase, C-terminal domain"/>
    <property type="match status" value="1"/>
</dbReference>
<dbReference type="PANTHER" id="PTHR10815">
    <property type="entry name" value="METHYLATED-DNA--PROTEIN-CYSTEINE METHYLTRANSFERASE"/>
    <property type="match status" value="1"/>
</dbReference>
<dbReference type="GO" id="GO:0032259">
    <property type="term" value="P:methylation"/>
    <property type="evidence" value="ECO:0007669"/>
    <property type="project" value="UniProtKB-KW"/>
</dbReference>
<comment type="similarity">
    <text evidence="2 9">Belongs to the MGMT family.</text>
</comment>
<dbReference type="FunFam" id="1.10.10.10:FF:000214">
    <property type="entry name" value="Methylated-DNA--protein-cysteine methyltransferase"/>
    <property type="match status" value="1"/>
</dbReference>
<dbReference type="InterPro" id="IPR036217">
    <property type="entry name" value="MethylDNA_cys_MeTrfase_DNAb"/>
</dbReference>
<feature type="active site" description="Nucleophile; methyl group acceptor" evidence="9">
    <location>
        <position position="169"/>
    </location>
</feature>
<dbReference type="PANTHER" id="PTHR10815:SF13">
    <property type="entry name" value="METHYLATED-DNA--PROTEIN-CYSTEINE METHYLTRANSFERASE"/>
    <property type="match status" value="1"/>
</dbReference>
<evidence type="ECO:0000259" key="10">
    <source>
        <dbReference type="Pfam" id="PF01035"/>
    </source>
</evidence>
<keyword evidence="4 9" id="KW-0489">Methyltransferase</keyword>
<dbReference type="EC" id="2.1.1.63" evidence="9"/>
<reference evidence="12" key="1">
    <citation type="submission" date="2024-02" db="EMBL/GenBank/DDBJ databases">
        <title>Tomenella chthoni gen. nov. sp. nov., a member of the family Jonesiaceae isolated from bat guano.</title>
        <authorList>
            <person name="Miller S.L."/>
            <person name="King J."/>
            <person name="Sankaranarayanan K."/>
            <person name="Lawson P.A."/>
        </authorList>
    </citation>
    <scope>NUCLEOTIDE SEQUENCE</scope>
    <source>
        <strain evidence="12">BS-20</strain>
    </source>
</reference>
<sequence length="204" mass="22259">MISNPFGQLGEVPASTVEKLLQDLQTEAQHQELLDVGYELYDSPVGQLLLAATPVGLVKVGFEQTDHQSTLQDLASKVSPRILKAPSLLDPVRKQLDEYFAGKRKDFEVPLDRRLSHGFRKLVVEQLSRIPYGQTQTYAQIANTLENPKAVRAVGSACATNPLPIIVPCHRVLRSDGSLGGYLGGLAAKTTLLDLESGTHDLFT</sequence>
<dbReference type="GO" id="GO:0003908">
    <property type="term" value="F:methylated-DNA-[protein]-cysteine S-methyltransferase activity"/>
    <property type="evidence" value="ECO:0007669"/>
    <property type="project" value="UniProtKB-UniRule"/>
</dbReference>
<dbReference type="Pfam" id="PF01035">
    <property type="entry name" value="DNA_binding_1"/>
    <property type="match status" value="1"/>
</dbReference>
<dbReference type="SUPFAM" id="SSF53155">
    <property type="entry name" value="Methylated DNA-protein cysteine methyltransferase domain"/>
    <property type="match status" value="1"/>
</dbReference>
<dbReference type="InterPro" id="IPR036388">
    <property type="entry name" value="WH-like_DNA-bd_sf"/>
</dbReference>
<comment type="catalytic activity">
    <reaction evidence="8 9">
        <text>a 6-O-methyl-2'-deoxyguanosine in DNA + L-cysteinyl-[protein] = S-methyl-L-cysteinyl-[protein] + a 2'-deoxyguanosine in DNA</text>
        <dbReference type="Rhea" id="RHEA:24000"/>
        <dbReference type="Rhea" id="RHEA-COMP:10131"/>
        <dbReference type="Rhea" id="RHEA-COMP:10132"/>
        <dbReference type="Rhea" id="RHEA-COMP:11367"/>
        <dbReference type="Rhea" id="RHEA-COMP:11368"/>
        <dbReference type="ChEBI" id="CHEBI:29950"/>
        <dbReference type="ChEBI" id="CHEBI:82612"/>
        <dbReference type="ChEBI" id="CHEBI:85445"/>
        <dbReference type="ChEBI" id="CHEBI:85448"/>
        <dbReference type="EC" id="2.1.1.63"/>
    </reaction>
</comment>
<keyword evidence="5 9" id="KW-0808">Transferase</keyword>
<dbReference type="AlphaFoldDB" id="A0AAU7DS17"/>